<evidence type="ECO:0000313" key="3">
    <source>
        <dbReference type="Proteomes" id="UP000266721"/>
    </source>
</evidence>
<proteinExistence type="predicted"/>
<dbReference type="Pfam" id="PF16026">
    <property type="entry name" value="MIEAP"/>
    <property type="match status" value="1"/>
</dbReference>
<accession>A0A3R5SN13</accession>
<feature type="non-terminal residue" evidence="2">
    <location>
        <position position="1"/>
    </location>
</feature>
<feature type="domain" description="Mitochondria-eating protein C-terminal" evidence="1">
    <location>
        <begin position="24"/>
        <end position="106"/>
    </location>
</feature>
<name>A0A3R5SN13_MYTGA</name>
<dbReference type="AlphaFoldDB" id="A0A3R5SN13"/>
<reference evidence="2 3" key="1">
    <citation type="journal article" date="2016" name="PLoS ONE">
        <title>A First Insight into the Genome of the Filter-Feeder Mussel Mytilus galloprovincialis.</title>
        <authorList>
            <person name="Murgarella M."/>
            <person name="Puiu D."/>
            <person name="Novoa B."/>
            <person name="Figueras A."/>
            <person name="Posada D."/>
            <person name="Canchaya C."/>
        </authorList>
    </citation>
    <scope>NUCLEOTIDE SEQUENCE [LARGE SCALE GENOMIC DNA]</scope>
    <source>
        <tissue evidence="2">Muscle</tissue>
    </source>
</reference>
<dbReference type="Proteomes" id="UP000266721">
    <property type="component" value="Unassembled WGS sequence"/>
</dbReference>
<dbReference type="EMBL" id="KV613805">
    <property type="protein sequence ID" value="OPL20267.1"/>
    <property type="molecule type" value="Genomic_DNA"/>
</dbReference>
<keyword evidence="3" id="KW-1185">Reference proteome</keyword>
<feature type="non-terminal residue" evidence="2">
    <location>
        <position position="129"/>
    </location>
</feature>
<organism evidence="2 3">
    <name type="scientific">Mytilus galloprovincialis</name>
    <name type="common">Mediterranean mussel</name>
    <dbReference type="NCBI Taxonomy" id="29158"/>
    <lineage>
        <taxon>Eukaryota</taxon>
        <taxon>Metazoa</taxon>
        <taxon>Spiralia</taxon>
        <taxon>Lophotrochozoa</taxon>
        <taxon>Mollusca</taxon>
        <taxon>Bivalvia</taxon>
        <taxon>Autobranchia</taxon>
        <taxon>Pteriomorphia</taxon>
        <taxon>Mytilida</taxon>
        <taxon>Mytiloidea</taxon>
        <taxon>Mytilidae</taxon>
        <taxon>Mytilinae</taxon>
        <taxon>Mytilus</taxon>
    </lineage>
</organism>
<gene>
    <name evidence="2" type="ORF">AM593_01478</name>
</gene>
<sequence length="129" mass="14489">LSKIAGIQLTKGNSDITDLSDANRPTKLAEKWSSLYTDEWSDAFDEFQTIMKNENSSIEKELCSIVQKCLNICQEIEKKQMTDIKTHVWDIACCLHRQPDQLVSATKTSLYPKVVQGTLKKPAATVSPN</sequence>
<evidence type="ECO:0000259" key="1">
    <source>
        <dbReference type="Pfam" id="PF16026"/>
    </source>
</evidence>
<dbReference type="InterPro" id="IPR031981">
    <property type="entry name" value="MIEAP_C"/>
</dbReference>
<protein>
    <recommendedName>
        <fullName evidence="1">Mitochondria-eating protein C-terminal domain-containing protein</fullName>
    </recommendedName>
</protein>
<evidence type="ECO:0000313" key="2">
    <source>
        <dbReference type="EMBL" id="OPL20267.1"/>
    </source>
</evidence>